<evidence type="ECO:0000256" key="1">
    <source>
        <dbReference type="SAM" id="Phobius"/>
    </source>
</evidence>
<gene>
    <name evidence="2" type="ORF">SAMN05216389_101245</name>
</gene>
<proteinExistence type="predicted"/>
<evidence type="ECO:0000313" key="3">
    <source>
        <dbReference type="Proteomes" id="UP000198618"/>
    </source>
</evidence>
<feature type="transmembrane region" description="Helical" evidence="1">
    <location>
        <begin position="137"/>
        <end position="153"/>
    </location>
</feature>
<protein>
    <submittedName>
        <fullName evidence="2">Uncharacterized protein</fullName>
    </submittedName>
</protein>
<dbReference type="AlphaFoldDB" id="A0A1H9Y7Z0"/>
<dbReference type="Proteomes" id="UP000198618">
    <property type="component" value="Unassembled WGS sequence"/>
</dbReference>
<keyword evidence="1" id="KW-0472">Membrane</keyword>
<feature type="transmembrane region" description="Helical" evidence="1">
    <location>
        <begin position="64"/>
        <end position="88"/>
    </location>
</feature>
<dbReference type="NCBIfam" id="NF041644">
    <property type="entry name" value="CBO0543_fam"/>
    <property type="match status" value="1"/>
</dbReference>
<keyword evidence="3" id="KW-1185">Reference proteome</keyword>
<sequence>MVTNWNGELYISLAVIFFSIIGSFFILRLDWKKYGLLYVLSAFVGNVLCYIFVTIGFYTFPNRFFPNITSMPILTVSTAFPFLVLFGVHYSPELWKWKIPFYWTLVHIGVFAETFVLSRTDLIQYTFKWDLFDSYSWWWIYLLLFEWVGNLIIPNNIRRPIPVETFYFGRLGWGFVHFVLIVTIFLAGYYLGVLNSEPYDFP</sequence>
<evidence type="ECO:0000313" key="2">
    <source>
        <dbReference type="EMBL" id="SES64910.1"/>
    </source>
</evidence>
<name>A0A1H9Y7Z0_9BACI</name>
<feature type="transmembrane region" description="Helical" evidence="1">
    <location>
        <begin position="100"/>
        <end position="117"/>
    </location>
</feature>
<dbReference type="OrthoDB" id="2930674at2"/>
<organism evidence="2 3">
    <name type="scientific">Oceanobacillus limi</name>
    <dbReference type="NCBI Taxonomy" id="930131"/>
    <lineage>
        <taxon>Bacteria</taxon>
        <taxon>Bacillati</taxon>
        <taxon>Bacillota</taxon>
        <taxon>Bacilli</taxon>
        <taxon>Bacillales</taxon>
        <taxon>Bacillaceae</taxon>
        <taxon>Oceanobacillus</taxon>
    </lineage>
</organism>
<feature type="transmembrane region" description="Helical" evidence="1">
    <location>
        <begin position="173"/>
        <end position="192"/>
    </location>
</feature>
<keyword evidence="1" id="KW-0812">Transmembrane</keyword>
<accession>A0A1H9Y7Z0</accession>
<dbReference type="EMBL" id="FOHE01000001">
    <property type="protein sequence ID" value="SES64910.1"/>
    <property type="molecule type" value="Genomic_DNA"/>
</dbReference>
<feature type="transmembrane region" description="Helical" evidence="1">
    <location>
        <begin position="36"/>
        <end position="58"/>
    </location>
</feature>
<feature type="transmembrane region" description="Helical" evidence="1">
    <location>
        <begin position="12"/>
        <end position="29"/>
    </location>
</feature>
<dbReference type="InterPro" id="IPR048147">
    <property type="entry name" value="CBO0543-like"/>
</dbReference>
<reference evidence="2 3" key="1">
    <citation type="submission" date="2016-10" db="EMBL/GenBank/DDBJ databases">
        <authorList>
            <person name="de Groot N.N."/>
        </authorList>
    </citation>
    <scope>NUCLEOTIDE SEQUENCE [LARGE SCALE GENOMIC DNA]</scope>
    <source>
        <strain evidence="2 3">IBRC-M 10780</strain>
    </source>
</reference>
<dbReference type="RefSeq" id="WP_090865991.1">
    <property type="nucleotide sequence ID" value="NZ_FOHE01000001.1"/>
</dbReference>
<keyword evidence="1" id="KW-1133">Transmembrane helix</keyword>